<organism evidence="1 2">
    <name type="scientific">Sorangium cellulosum</name>
    <name type="common">Polyangium cellulosum</name>
    <dbReference type="NCBI Taxonomy" id="56"/>
    <lineage>
        <taxon>Bacteria</taxon>
        <taxon>Pseudomonadati</taxon>
        <taxon>Myxococcota</taxon>
        <taxon>Polyangia</taxon>
        <taxon>Polyangiales</taxon>
        <taxon>Polyangiaceae</taxon>
        <taxon>Sorangium</taxon>
    </lineage>
</organism>
<reference evidence="1 2" key="1">
    <citation type="submission" date="2015-09" db="EMBL/GenBank/DDBJ databases">
        <title>Sorangium comparison.</title>
        <authorList>
            <person name="Zaburannyi N."/>
            <person name="Bunk B."/>
            <person name="Overmann J."/>
            <person name="Mueller R."/>
        </authorList>
    </citation>
    <scope>NUCLEOTIDE SEQUENCE [LARGE SCALE GENOMIC DNA]</scope>
    <source>
        <strain evidence="1 2">So ce836</strain>
    </source>
</reference>
<sequence length="162" mass="18260">MAEQALKLLATLDPPPDAVILMRDADKLSRRREGFEQARHAQPWRFPVVVGVAHTKRECWILAGYEPRDDAERALLERERKELGFDPRSCAEQLTASEDGAKRDAKRVLRALTGGDQQREEACMKEPPLAVLKQRGAATGLMNYLDEIEARLVPLFGQVAKR</sequence>
<evidence type="ECO:0000313" key="2">
    <source>
        <dbReference type="Proteomes" id="UP000295497"/>
    </source>
</evidence>
<dbReference type="AlphaFoldDB" id="A0A4P2QN10"/>
<evidence type="ECO:0000313" key="1">
    <source>
        <dbReference type="EMBL" id="AUX31487.1"/>
    </source>
</evidence>
<dbReference type="EMBL" id="CP012672">
    <property type="protein sequence ID" value="AUX31487.1"/>
    <property type="molecule type" value="Genomic_DNA"/>
</dbReference>
<name>A0A4P2QN10_SORCE</name>
<proteinExistence type="predicted"/>
<gene>
    <name evidence="1" type="ORF">SOCE836_036180</name>
</gene>
<dbReference type="Proteomes" id="UP000295497">
    <property type="component" value="Chromosome"/>
</dbReference>
<protein>
    <submittedName>
        <fullName evidence="1">Uncharacterized protein</fullName>
    </submittedName>
</protein>
<accession>A0A4P2QN10</accession>